<dbReference type="AlphaFoldDB" id="A0A448X8D6"/>
<reference evidence="1" key="1">
    <citation type="submission" date="2018-11" db="EMBL/GenBank/DDBJ databases">
        <authorList>
            <consortium name="Pathogen Informatics"/>
        </authorList>
    </citation>
    <scope>NUCLEOTIDE SEQUENCE</scope>
</reference>
<sequence length="163" mass="17707">MSQKAQANRALSTDQFYKNELTRLGVENPGDISRAIDKCMDEIVRLGAKIATTANINTAVATAAPSPLGSESDLSNGDVLRTANSKTSVDESATTTTLCSVSSRLQEEKRRRQRRAEDLLSSFALPAAVQSQMIGATNPSELRFSEAKLAKVIIFTTSVFFYR</sequence>
<proteinExistence type="predicted"/>
<protein>
    <submittedName>
        <fullName evidence="1">Uncharacterized protein</fullName>
    </submittedName>
</protein>
<dbReference type="Proteomes" id="UP000784294">
    <property type="component" value="Unassembled WGS sequence"/>
</dbReference>
<accession>A0A448X8D6</accession>
<keyword evidence="2" id="KW-1185">Reference proteome</keyword>
<evidence type="ECO:0000313" key="2">
    <source>
        <dbReference type="Proteomes" id="UP000784294"/>
    </source>
</evidence>
<name>A0A448X8D6_9PLAT</name>
<comment type="caution">
    <text evidence="1">The sequence shown here is derived from an EMBL/GenBank/DDBJ whole genome shotgun (WGS) entry which is preliminary data.</text>
</comment>
<organism evidence="1 2">
    <name type="scientific">Protopolystoma xenopodis</name>
    <dbReference type="NCBI Taxonomy" id="117903"/>
    <lineage>
        <taxon>Eukaryota</taxon>
        <taxon>Metazoa</taxon>
        <taxon>Spiralia</taxon>
        <taxon>Lophotrochozoa</taxon>
        <taxon>Platyhelminthes</taxon>
        <taxon>Monogenea</taxon>
        <taxon>Polyopisthocotylea</taxon>
        <taxon>Polystomatidea</taxon>
        <taxon>Polystomatidae</taxon>
        <taxon>Protopolystoma</taxon>
    </lineage>
</organism>
<gene>
    <name evidence="1" type="ORF">PXEA_LOCUS24170</name>
</gene>
<evidence type="ECO:0000313" key="1">
    <source>
        <dbReference type="EMBL" id="VEL30730.1"/>
    </source>
</evidence>
<dbReference type="EMBL" id="CAAALY010114988">
    <property type="protein sequence ID" value="VEL30730.1"/>
    <property type="molecule type" value="Genomic_DNA"/>
</dbReference>